<dbReference type="Proteomes" id="UP000178606">
    <property type="component" value="Unassembled WGS sequence"/>
</dbReference>
<dbReference type="PANTHER" id="PTHR39210">
    <property type="entry name" value="HEPARIN-SULFATE LYASE"/>
    <property type="match status" value="1"/>
</dbReference>
<evidence type="ECO:0000256" key="2">
    <source>
        <dbReference type="ARBA" id="ARBA00022729"/>
    </source>
</evidence>
<dbReference type="SUPFAM" id="SSF48230">
    <property type="entry name" value="Chondroitin AC/alginate lyase"/>
    <property type="match status" value="1"/>
</dbReference>
<evidence type="ECO:0000256" key="4">
    <source>
        <dbReference type="ARBA" id="ARBA00023239"/>
    </source>
</evidence>
<sequence>MSARPGKGAFQWPYTLSPYDAGTLIEDAWPTLFFGAERLWEIRRKGEHLPWAADAIADMQSEADAVLQGPPPLPAERIGWRHDFYSHRTAEHLLYDPDSPHRFLDPLDRTHHEGEAQHRAWVLLTHERTLRMMRSLGVLYGLTGDERCAAWVAEGMRLSSRFFLREDMREGNRYEALYFHPLYDAQVLMLLANAYSLTRESRAYSEADHRAVREGIFETGMPSQVRFFEETGAHNMTCYVGACLAVCGEVMGRGDWRAMGLSHPQGGLPALLRDGLRTDAKGQVDGFWFEGTTFYHFYSICPMVAVFEMLRREGMDPDLQDRFERLFEAPVRLCDPDLRLPCLGDLGAPGARSLAIYRHLYEYAAGQLDPDLYTRVLGAIYGQGVPRNSLSALAYGPDELSPGRLTQRSTVLRASGIGVFRGKSPEGPFYLLFRSGRHGAGHDHPDRLSIDLRALGELIAPDPGTAGYAVRDIHAYYRSTLAHNTLMVDERDQDRVARAHLTFRSRSAVGVLEDACEGVRLERRIRFEPPLIWVEDRCASDAPHRYAWVLHGRGGMALRVTRPCDPLGLPPLPEDGTFAWFTNRRTTPVEGVVCADWRVSERVCLRLLVTSDGPFEVTAGRTPGNPIPDGRSTILLRAAGQERTFRAAFEVHRGVPTLTPDDLTLQKGDRS</sequence>
<evidence type="ECO:0000256" key="1">
    <source>
        <dbReference type="ARBA" id="ARBA00004418"/>
    </source>
</evidence>
<accession>A0A1F6CRL0</accession>
<dbReference type="Gene3D" id="1.50.10.100">
    <property type="entry name" value="Chondroitin AC/alginate lyase"/>
    <property type="match status" value="1"/>
</dbReference>
<dbReference type="Pfam" id="PF07940">
    <property type="entry name" value="Hepar_II_III_C"/>
    <property type="match status" value="1"/>
</dbReference>
<keyword evidence="4" id="KW-0456">Lyase</keyword>
<dbReference type="InterPro" id="IPR012480">
    <property type="entry name" value="Hepar_II_III_C"/>
</dbReference>
<dbReference type="GO" id="GO:0016829">
    <property type="term" value="F:lyase activity"/>
    <property type="evidence" value="ECO:0007669"/>
    <property type="project" value="UniProtKB-KW"/>
</dbReference>
<feature type="domain" description="Heparinase II/III-like C-terminal" evidence="5">
    <location>
        <begin position="408"/>
        <end position="569"/>
    </location>
</feature>
<dbReference type="InterPro" id="IPR008929">
    <property type="entry name" value="Chondroitin_lyas"/>
</dbReference>
<gene>
    <name evidence="6" type="ORF">A3F84_00765</name>
</gene>
<dbReference type="Gene3D" id="2.70.98.70">
    <property type="match status" value="1"/>
</dbReference>
<dbReference type="PANTHER" id="PTHR39210:SF1">
    <property type="entry name" value="HEPARIN-SULFATE LYASE"/>
    <property type="match status" value="1"/>
</dbReference>
<evidence type="ECO:0000256" key="3">
    <source>
        <dbReference type="ARBA" id="ARBA00022764"/>
    </source>
</evidence>
<comment type="subcellular location">
    <subcellularLocation>
        <location evidence="1">Periplasm</location>
    </subcellularLocation>
</comment>
<keyword evidence="3" id="KW-0574">Periplasm</keyword>
<reference evidence="6 7" key="1">
    <citation type="journal article" date="2016" name="Nat. Commun.">
        <title>Thousands of microbial genomes shed light on interconnected biogeochemical processes in an aquifer system.</title>
        <authorList>
            <person name="Anantharaman K."/>
            <person name="Brown C.T."/>
            <person name="Hug L.A."/>
            <person name="Sharon I."/>
            <person name="Castelle C.J."/>
            <person name="Probst A.J."/>
            <person name="Thomas B.C."/>
            <person name="Singh A."/>
            <person name="Wilkins M.J."/>
            <person name="Karaoz U."/>
            <person name="Brodie E.L."/>
            <person name="Williams K.H."/>
            <person name="Hubbard S.S."/>
            <person name="Banfield J.F."/>
        </authorList>
    </citation>
    <scope>NUCLEOTIDE SEQUENCE [LARGE SCALE GENOMIC DNA]</scope>
    <source>
        <strain evidence="7">RIFCSPLOWO2_12_FULL_64_10</strain>
    </source>
</reference>
<dbReference type="AlphaFoldDB" id="A0A1F6CRL0"/>
<name>A0A1F6CRL0_HANXR</name>
<keyword evidence="2" id="KW-0732">Signal</keyword>
<protein>
    <recommendedName>
        <fullName evidence="5">Heparinase II/III-like C-terminal domain-containing protein</fullName>
    </recommendedName>
</protein>
<proteinExistence type="predicted"/>
<evidence type="ECO:0000259" key="5">
    <source>
        <dbReference type="Pfam" id="PF07940"/>
    </source>
</evidence>
<dbReference type="EMBL" id="MFKF01000168">
    <property type="protein sequence ID" value="OGG51816.1"/>
    <property type="molecule type" value="Genomic_DNA"/>
</dbReference>
<comment type="caution">
    <text evidence="6">The sequence shown here is derived from an EMBL/GenBank/DDBJ whole genome shotgun (WGS) entry which is preliminary data.</text>
</comment>
<organism evidence="6 7">
    <name type="scientific">Handelsmanbacteria sp. (strain RIFCSPLOWO2_12_FULL_64_10)</name>
    <dbReference type="NCBI Taxonomy" id="1817868"/>
    <lineage>
        <taxon>Bacteria</taxon>
        <taxon>Candidatus Handelsmaniibacteriota</taxon>
    </lineage>
</organism>
<dbReference type="GO" id="GO:0042597">
    <property type="term" value="C:periplasmic space"/>
    <property type="evidence" value="ECO:0007669"/>
    <property type="project" value="UniProtKB-SubCell"/>
</dbReference>
<evidence type="ECO:0000313" key="7">
    <source>
        <dbReference type="Proteomes" id="UP000178606"/>
    </source>
</evidence>
<evidence type="ECO:0000313" key="6">
    <source>
        <dbReference type="EMBL" id="OGG51816.1"/>
    </source>
</evidence>